<name>A0A194XVR6_MOLSC</name>
<evidence type="ECO:0000313" key="1">
    <source>
        <dbReference type="EMBL" id="KUJ23807.1"/>
    </source>
</evidence>
<gene>
    <name evidence="1" type="ORF">LY89DRAFT_3376</name>
</gene>
<dbReference type="KEGG" id="psco:LY89DRAFT_3376"/>
<dbReference type="Proteomes" id="UP000070700">
    <property type="component" value="Unassembled WGS sequence"/>
</dbReference>
<organism evidence="1 2">
    <name type="scientific">Mollisia scopiformis</name>
    <name type="common">Conifer needle endophyte fungus</name>
    <name type="synonym">Phialocephala scopiformis</name>
    <dbReference type="NCBI Taxonomy" id="149040"/>
    <lineage>
        <taxon>Eukaryota</taxon>
        <taxon>Fungi</taxon>
        <taxon>Dikarya</taxon>
        <taxon>Ascomycota</taxon>
        <taxon>Pezizomycotina</taxon>
        <taxon>Leotiomycetes</taxon>
        <taxon>Helotiales</taxon>
        <taxon>Mollisiaceae</taxon>
        <taxon>Mollisia</taxon>
    </lineage>
</organism>
<dbReference type="RefSeq" id="XP_018078162.1">
    <property type="nucleotide sequence ID" value="XM_018206832.1"/>
</dbReference>
<evidence type="ECO:0000313" key="2">
    <source>
        <dbReference type="Proteomes" id="UP000070700"/>
    </source>
</evidence>
<dbReference type="GeneID" id="28816558"/>
<sequence>MEAFATRMKDPALHTRKRQLRWHHLAQRWGNDIRVGVAWSNHLLFQNLWDHPQYFVPKRAVQIPNDHKNLWYQVKILFSVFTLQTETHNVGALDASDECDSTRGPRVLASATFAFRLDDRQFRSTWSDLRWRKAALMVGHFIRSSRPWAQARLDPGRRSASAKQLRKLDLLCQRWRQRPFCLPRKVCEHLP</sequence>
<dbReference type="InParanoid" id="A0A194XVR6"/>
<keyword evidence="2" id="KW-1185">Reference proteome</keyword>
<protein>
    <submittedName>
        <fullName evidence="1">Uncharacterized protein</fullName>
    </submittedName>
</protein>
<proteinExistence type="predicted"/>
<accession>A0A194XVR6</accession>
<dbReference type="EMBL" id="KQ947404">
    <property type="protein sequence ID" value="KUJ23807.1"/>
    <property type="molecule type" value="Genomic_DNA"/>
</dbReference>
<dbReference type="AlphaFoldDB" id="A0A194XVR6"/>
<reference evidence="1 2" key="1">
    <citation type="submission" date="2015-10" db="EMBL/GenBank/DDBJ databases">
        <title>Full genome of DAOMC 229536 Phialocephala scopiformis, a fungal endophyte of spruce producing the potent anti-insectan compound rugulosin.</title>
        <authorList>
            <consortium name="DOE Joint Genome Institute"/>
            <person name="Walker A.K."/>
            <person name="Frasz S.L."/>
            <person name="Seifert K.A."/>
            <person name="Miller J.D."/>
            <person name="Mondo S.J."/>
            <person name="Labutti K."/>
            <person name="Lipzen A."/>
            <person name="Dockter R."/>
            <person name="Kennedy M."/>
            <person name="Grigoriev I.V."/>
            <person name="Spatafora J.W."/>
        </authorList>
    </citation>
    <scope>NUCLEOTIDE SEQUENCE [LARGE SCALE GENOMIC DNA]</scope>
    <source>
        <strain evidence="1 2">CBS 120377</strain>
    </source>
</reference>